<proteinExistence type="predicted"/>
<dbReference type="AlphaFoldDB" id="T2ID34"/>
<accession>T2ID34</accession>
<dbReference type="EMBL" id="CAQK01000382">
    <property type="protein sequence ID" value="CCQ50968.1"/>
    <property type="molecule type" value="Genomic_DNA"/>
</dbReference>
<gene>
    <name evidence="1" type="ORF">CWATWH8502_4905</name>
</gene>
<reference evidence="1 2" key="1">
    <citation type="submission" date="2013-01" db="EMBL/GenBank/DDBJ databases">
        <authorList>
            <person name="Bench S."/>
        </authorList>
    </citation>
    <scope>NUCLEOTIDE SEQUENCE [LARGE SCALE GENOMIC DNA]</scope>
    <source>
        <strain evidence="1 2">WH 8502</strain>
    </source>
</reference>
<evidence type="ECO:0000313" key="2">
    <source>
        <dbReference type="Proteomes" id="UP000018348"/>
    </source>
</evidence>
<reference evidence="1 2" key="2">
    <citation type="submission" date="2013-09" db="EMBL/GenBank/DDBJ databases">
        <title>Whole genome comparison of six Crocosphaera watsonii strains with differing phenotypes.</title>
        <authorList>
            <person name="Bench S.R."/>
            <person name="Heller P."/>
            <person name="Frank I."/>
            <person name="Arciniega M."/>
            <person name="Shilova I.N."/>
            <person name="Zehr J.P."/>
        </authorList>
    </citation>
    <scope>NUCLEOTIDE SEQUENCE [LARGE SCALE GENOMIC DNA]</scope>
    <source>
        <strain evidence="1 2">WH 8502</strain>
    </source>
</reference>
<dbReference type="Proteomes" id="UP000018348">
    <property type="component" value="Unassembled WGS sequence"/>
</dbReference>
<dbReference type="RefSeq" id="WP_021830454.1">
    <property type="nucleotide sequence ID" value="NZ_CAQK01000382.1"/>
</dbReference>
<comment type="caution">
    <text evidence="1">The sequence shown here is derived from an EMBL/GenBank/DDBJ whole genome shotgun (WGS) entry which is preliminary data.</text>
</comment>
<evidence type="ECO:0000313" key="1">
    <source>
        <dbReference type="EMBL" id="CCQ50968.1"/>
    </source>
</evidence>
<name>T2ID34_CROWT</name>
<protein>
    <submittedName>
        <fullName evidence="1">Uncharacterized protein</fullName>
    </submittedName>
</protein>
<organism evidence="1 2">
    <name type="scientific">Crocosphaera watsonii WH 8502</name>
    <dbReference type="NCBI Taxonomy" id="423474"/>
    <lineage>
        <taxon>Bacteria</taxon>
        <taxon>Bacillati</taxon>
        <taxon>Cyanobacteriota</taxon>
        <taxon>Cyanophyceae</taxon>
        <taxon>Oscillatoriophycideae</taxon>
        <taxon>Chroococcales</taxon>
        <taxon>Aphanothecaceae</taxon>
        <taxon>Crocosphaera</taxon>
    </lineage>
</organism>
<sequence length="76" mass="8773">MNGSLHYALLCFVEYPFPDKGTDVPYLSIQSFIDIEDKGGYLNIIDEDGIITTLMGEEREKFLFCLSTYKHIFDKI</sequence>